<name>A0ABR8R4P8_9BACI</name>
<organism evidence="12 13">
    <name type="scientific">Psychrobacillus faecigallinarum</name>
    <dbReference type="NCBI Taxonomy" id="2762235"/>
    <lineage>
        <taxon>Bacteria</taxon>
        <taxon>Bacillati</taxon>
        <taxon>Bacillota</taxon>
        <taxon>Bacilli</taxon>
        <taxon>Bacillales</taxon>
        <taxon>Bacillaceae</taxon>
        <taxon>Psychrobacillus</taxon>
    </lineage>
</organism>
<dbReference type="RefSeq" id="WP_144538001.1">
    <property type="nucleotide sequence ID" value="NZ_JACSQO010000001.1"/>
</dbReference>
<dbReference type="InterPro" id="IPR036779">
    <property type="entry name" value="LysM_dom_sf"/>
</dbReference>
<feature type="domain" description="LysM" evidence="10">
    <location>
        <begin position="51"/>
        <end position="95"/>
    </location>
</feature>
<feature type="domain" description="Peptidase M14" evidence="11">
    <location>
        <begin position="108"/>
        <end position="394"/>
    </location>
</feature>
<dbReference type="Pfam" id="PF00246">
    <property type="entry name" value="Peptidase_M14"/>
    <property type="match status" value="1"/>
</dbReference>
<dbReference type="PROSITE" id="PS52035">
    <property type="entry name" value="PEPTIDASE_M14"/>
    <property type="match status" value="1"/>
</dbReference>
<keyword evidence="7" id="KW-0482">Metalloprotease</keyword>
<dbReference type="Proteomes" id="UP000640786">
    <property type="component" value="Unassembled WGS sequence"/>
</dbReference>
<comment type="cofactor">
    <cofactor evidence="1">
        <name>Zn(2+)</name>
        <dbReference type="ChEBI" id="CHEBI:29105"/>
    </cofactor>
</comment>
<dbReference type="CDD" id="cd00118">
    <property type="entry name" value="LysM"/>
    <property type="match status" value="2"/>
</dbReference>
<dbReference type="PRINTS" id="PR00765">
    <property type="entry name" value="CRBOXYPTASEA"/>
</dbReference>
<keyword evidence="3" id="KW-0645">Protease</keyword>
<dbReference type="Gene3D" id="3.40.630.10">
    <property type="entry name" value="Zn peptidases"/>
    <property type="match status" value="1"/>
</dbReference>
<evidence type="ECO:0000256" key="6">
    <source>
        <dbReference type="ARBA" id="ARBA00022833"/>
    </source>
</evidence>
<dbReference type="InterPro" id="IPR000834">
    <property type="entry name" value="Peptidase_M14"/>
</dbReference>
<evidence type="ECO:0000259" key="11">
    <source>
        <dbReference type="PROSITE" id="PS52035"/>
    </source>
</evidence>
<dbReference type="CDD" id="cd06229">
    <property type="entry name" value="M14_Endopeptidase_I"/>
    <property type="match status" value="1"/>
</dbReference>
<keyword evidence="6" id="KW-0862">Zinc</keyword>
<dbReference type="SUPFAM" id="SSF53187">
    <property type="entry name" value="Zn-dependent exopeptidases"/>
    <property type="match status" value="1"/>
</dbReference>
<keyword evidence="13" id="KW-1185">Reference proteome</keyword>
<dbReference type="InterPro" id="IPR057246">
    <property type="entry name" value="CARBOXYPEPT_ZN_1"/>
</dbReference>
<feature type="active site" description="Proton donor/acceptor" evidence="8">
    <location>
        <position position="366"/>
    </location>
</feature>
<evidence type="ECO:0000256" key="5">
    <source>
        <dbReference type="ARBA" id="ARBA00022801"/>
    </source>
</evidence>
<sequence length="396" mass="44709">MDVFVRQGDSLYYYSQLFNIPLQLILDSNQSVNPQQISLGQRIQVPGYVGLDYQIRRGESLWALAQSRNVSVDEILLANPNIDPSSLQIGQTIKIPLRITWRVVNGKQNYDYEALSIDIRRLQTVYPFIKVSSIGSSVMGKDLQEIIIGNGNKRVHYDGSFHANEWITTPIIMTFLNDYLLSLTSQGSIRGVLTTPLYEQTFLSIVPMVNPDGVNLVINGPPTEEPYRSNVIEWNSGSTNFSGWKANINGVDLNDQFPALWELERDRNPKSPGPRDYGGESPLSEPEAIAMADLTRKRDFARVLPFHTQGQVIYWGFEDLQPPENEVLAIQFGEASGYIPVETTNSYAGYKDWFIQDWRRPGFTIELGIGTNPLPLSQFDEIYEDALGIFLSALYL</sequence>
<comment type="caution">
    <text evidence="12">The sequence shown here is derived from an EMBL/GenBank/DDBJ whole genome shotgun (WGS) entry which is preliminary data.</text>
</comment>
<dbReference type="SMART" id="SM00257">
    <property type="entry name" value="LysM"/>
    <property type="match status" value="2"/>
</dbReference>
<evidence type="ECO:0000256" key="4">
    <source>
        <dbReference type="ARBA" id="ARBA00022723"/>
    </source>
</evidence>
<dbReference type="PANTHER" id="PTHR11705">
    <property type="entry name" value="PROTEASE FAMILY M14 CARBOXYPEPTIDASE A,B"/>
    <property type="match status" value="1"/>
</dbReference>
<evidence type="ECO:0000259" key="10">
    <source>
        <dbReference type="PROSITE" id="PS51782"/>
    </source>
</evidence>
<dbReference type="InterPro" id="IPR034274">
    <property type="entry name" value="ENP1_M14_CPD"/>
</dbReference>
<accession>A0ABR8R4P8</accession>
<evidence type="ECO:0000256" key="2">
    <source>
        <dbReference type="ARBA" id="ARBA00005988"/>
    </source>
</evidence>
<dbReference type="InterPro" id="IPR018392">
    <property type="entry name" value="LysM"/>
</dbReference>
<reference evidence="12 13" key="1">
    <citation type="submission" date="2020-08" db="EMBL/GenBank/DDBJ databases">
        <title>A Genomic Blueprint of the Chicken Gut Microbiome.</title>
        <authorList>
            <person name="Gilroy R."/>
            <person name="Ravi A."/>
            <person name="Getino M."/>
            <person name="Pursley I."/>
            <person name="Horton D.L."/>
            <person name="Alikhan N.-F."/>
            <person name="Baker D."/>
            <person name="Gharbi K."/>
            <person name="Hall N."/>
            <person name="Watson M."/>
            <person name="Adriaenssens E.M."/>
            <person name="Foster-Nyarko E."/>
            <person name="Jarju S."/>
            <person name="Secka A."/>
            <person name="Antonio M."/>
            <person name="Oren A."/>
            <person name="Chaudhuri R."/>
            <person name="La Ragione R.M."/>
            <person name="Hildebrand F."/>
            <person name="Pallen M.J."/>
        </authorList>
    </citation>
    <scope>NUCLEOTIDE SEQUENCE [LARGE SCALE GENOMIC DNA]</scope>
    <source>
        <strain evidence="12 13">Sa2BUA9</strain>
    </source>
</reference>
<dbReference type="Pfam" id="PF01476">
    <property type="entry name" value="LysM"/>
    <property type="match status" value="2"/>
</dbReference>
<dbReference type="PROSITE" id="PS51782">
    <property type="entry name" value="LYSM"/>
    <property type="match status" value="2"/>
</dbReference>
<proteinExistence type="inferred from homology"/>
<evidence type="ECO:0000313" key="13">
    <source>
        <dbReference type="Proteomes" id="UP000640786"/>
    </source>
</evidence>
<evidence type="ECO:0000313" key="12">
    <source>
        <dbReference type="EMBL" id="MBD7942754.1"/>
    </source>
</evidence>
<feature type="region of interest" description="Disordered" evidence="9">
    <location>
        <begin position="265"/>
        <end position="284"/>
    </location>
</feature>
<evidence type="ECO:0000256" key="8">
    <source>
        <dbReference type="PROSITE-ProRule" id="PRU01379"/>
    </source>
</evidence>
<evidence type="ECO:0000256" key="3">
    <source>
        <dbReference type="ARBA" id="ARBA00022670"/>
    </source>
</evidence>
<feature type="domain" description="LysM" evidence="10">
    <location>
        <begin position="1"/>
        <end position="45"/>
    </location>
</feature>
<evidence type="ECO:0000256" key="1">
    <source>
        <dbReference type="ARBA" id="ARBA00001947"/>
    </source>
</evidence>
<protein>
    <submittedName>
        <fullName evidence="12">LysM peptidoglycan-binding domain-containing protein</fullName>
    </submittedName>
</protein>
<comment type="similarity">
    <text evidence="2 8">Belongs to the peptidase M14 family.</text>
</comment>
<dbReference type="SMART" id="SM00631">
    <property type="entry name" value="Zn_pept"/>
    <property type="match status" value="1"/>
</dbReference>
<dbReference type="PANTHER" id="PTHR11705:SF143">
    <property type="entry name" value="SLL0236 PROTEIN"/>
    <property type="match status" value="1"/>
</dbReference>
<dbReference type="PROSITE" id="PS00132">
    <property type="entry name" value="CARBOXYPEPT_ZN_1"/>
    <property type="match status" value="1"/>
</dbReference>
<dbReference type="Gene3D" id="3.10.350.10">
    <property type="entry name" value="LysM domain"/>
    <property type="match status" value="2"/>
</dbReference>
<evidence type="ECO:0000256" key="9">
    <source>
        <dbReference type="SAM" id="MobiDB-lite"/>
    </source>
</evidence>
<keyword evidence="5" id="KW-0378">Hydrolase</keyword>
<evidence type="ECO:0000256" key="7">
    <source>
        <dbReference type="ARBA" id="ARBA00023049"/>
    </source>
</evidence>
<gene>
    <name evidence="12" type="ORF">H9650_01395</name>
</gene>
<dbReference type="EMBL" id="JACSQO010000001">
    <property type="protein sequence ID" value="MBD7942754.1"/>
    <property type="molecule type" value="Genomic_DNA"/>
</dbReference>
<keyword evidence="4" id="KW-0479">Metal-binding</keyword>
<dbReference type="SUPFAM" id="SSF54106">
    <property type="entry name" value="LysM domain"/>
    <property type="match status" value="1"/>
</dbReference>